<dbReference type="SUPFAM" id="SSF46689">
    <property type="entry name" value="Homeodomain-like"/>
    <property type="match status" value="1"/>
</dbReference>
<evidence type="ECO:0000313" key="6">
    <source>
        <dbReference type="EMBL" id="KAB2382234.1"/>
    </source>
</evidence>
<name>A0A6L3VXR2_9ACTN</name>
<comment type="caution">
    <text evidence="6">The sequence shown here is derived from an EMBL/GenBank/DDBJ whole genome shotgun (WGS) entry which is preliminary data.</text>
</comment>
<accession>A0A6L3VXR2</accession>
<evidence type="ECO:0000256" key="1">
    <source>
        <dbReference type="ARBA" id="ARBA00023015"/>
    </source>
</evidence>
<dbReference type="SUPFAM" id="SSF48498">
    <property type="entry name" value="Tetracyclin repressor-like, C-terminal domain"/>
    <property type="match status" value="1"/>
</dbReference>
<dbReference type="PROSITE" id="PS50977">
    <property type="entry name" value="HTH_TETR_2"/>
    <property type="match status" value="1"/>
</dbReference>
<dbReference type="Pfam" id="PF21993">
    <property type="entry name" value="TetR_C_13_2"/>
    <property type="match status" value="1"/>
</dbReference>
<feature type="DNA-binding region" description="H-T-H motif" evidence="4">
    <location>
        <begin position="26"/>
        <end position="45"/>
    </location>
</feature>
<evidence type="ECO:0000313" key="7">
    <source>
        <dbReference type="Proteomes" id="UP000483004"/>
    </source>
</evidence>
<dbReference type="InterPro" id="IPR001647">
    <property type="entry name" value="HTH_TetR"/>
</dbReference>
<evidence type="ECO:0000259" key="5">
    <source>
        <dbReference type="PROSITE" id="PS50977"/>
    </source>
</evidence>
<feature type="domain" description="HTH tetR-type" evidence="5">
    <location>
        <begin position="3"/>
        <end position="63"/>
    </location>
</feature>
<organism evidence="6 7">
    <name type="scientific">Actinomadura montaniterrae</name>
    <dbReference type="NCBI Taxonomy" id="1803903"/>
    <lineage>
        <taxon>Bacteria</taxon>
        <taxon>Bacillati</taxon>
        <taxon>Actinomycetota</taxon>
        <taxon>Actinomycetes</taxon>
        <taxon>Streptosporangiales</taxon>
        <taxon>Thermomonosporaceae</taxon>
        <taxon>Actinomadura</taxon>
    </lineage>
</organism>
<dbReference type="EMBL" id="WBMR01000033">
    <property type="protein sequence ID" value="KAB2382234.1"/>
    <property type="molecule type" value="Genomic_DNA"/>
</dbReference>
<dbReference type="RefSeq" id="WP_151540603.1">
    <property type="nucleotide sequence ID" value="NZ_WBMR01000033.1"/>
</dbReference>
<dbReference type="OrthoDB" id="4214267at2"/>
<gene>
    <name evidence="6" type="ORF">F9B16_14635</name>
</gene>
<proteinExistence type="predicted"/>
<dbReference type="PANTHER" id="PTHR47506">
    <property type="entry name" value="TRANSCRIPTIONAL REGULATORY PROTEIN"/>
    <property type="match status" value="1"/>
</dbReference>
<protein>
    <submittedName>
        <fullName evidence="6">TetR/AcrR family transcriptional regulator</fullName>
    </submittedName>
</protein>
<dbReference type="InterPro" id="IPR054156">
    <property type="entry name" value="YxaF_TetR_C"/>
</dbReference>
<dbReference type="Gene3D" id="1.10.357.10">
    <property type="entry name" value="Tetracycline Repressor, domain 2"/>
    <property type="match status" value="1"/>
</dbReference>
<dbReference type="PANTHER" id="PTHR47506:SF1">
    <property type="entry name" value="HTH-TYPE TRANSCRIPTIONAL REGULATOR YJDC"/>
    <property type="match status" value="1"/>
</dbReference>
<evidence type="ECO:0000256" key="3">
    <source>
        <dbReference type="ARBA" id="ARBA00023163"/>
    </source>
</evidence>
<keyword evidence="3" id="KW-0804">Transcription</keyword>
<dbReference type="Pfam" id="PF00440">
    <property type="entry name" value="TetR_N"/>
    <property type="match status" value="1"/>
</dbReference>
<dbReference type="InterPro" id="IPR036271">
    <property type="entry name" value="Tet_transcr_reg_TetR-rel_C_sf"/>
</dbReference>
<dbReference type="PRINTS" id="PR00455">
    <property type="entry name" value="HTHTETR"/>
</dbReference>
<reference evidence="6 7" key="1">
    <citation type="submission" date="2019-09" db="EMBL/GenBank/DDBJ databases">
        <title>Actinomadura physcomitrii sp. nov., a novel actinomycete isolated from moss [Physcomitrium sphaericum (Ludw) Fuernr].</title>
        <authorList>
            <person name="Liu C."/>
            <person name="Zhuang X."/>
        </authorList>
    </citation>
    <scope>NUCLEOTIDE SEQUENCE [LARGE SCALE GENOMIC DNA]</scope>
    <source>
        <strain evidence="6 7">CYP1-1B</strain>
    </source>
</reference>
<dbReference type="InterPro" id="IPR009057">
    <property type="entry name" value="Homeodomain-like_sf"/>
</dbReference>
<evidence type="ECO:0000256" key="2">
    <source>
        <dbReference type="ARBA" id="ARBA00023125"/>
    </source>
</evidence>
<evidence type="ECO:0000256" key="4">
    <source>
        <dbReference type="PROSITE-ProRule" id="PRU00335"/>
    </source>
</evidence>
<dbReference type="GO" id="GO:0003677">
    <property type="term" value="F:DNA binding"/>
    <property type="evidence" value="ECO:0007669"/>
    <property type="project" value="UniProtKB-UniRule"/>
</dbReference>
<sequence>MPTRARDRLVQAAEELFYAEGVRAVGVERLLAASGVGRASFYRHFQSKEDLVATVLGERDRTWRRGLEEAVAERGGHPLDVFDVMAGRFESADFHGCSFLNAMAETAGSDAGVRRLADAHKTAVAAFFERLLAEAGHRANAAELARQFVLLLDGALVTALRERSAAPALRARAIAGTLLAADGTKGHFSR</sequence>
<keyword evidence="1" id="KW-0805">Transcription regulation</keyword>
<dbReference type="AlphaFoldDB" id="A0A6L3VXR2"/>
<keyword evidence="7" id="KW-1185">Reference proteome</keyword>
<keyword evidence="2 4" id="KW-0238">DNA-binding</keyword>
<dbReference type="Proteomes" id="UP000483004">
    <property type="component" value="Unassembled WGS sequence"/>
</dbReference>